<keyword evidence="1" id="KW-0732">Signal</keyword>
<accession>A0AAD4QWN4</accession>
<feature type="chain" id="PRO_5042237449" evidence="1">
    <location>
        <begin position="20"/>
        <end position="287"/>
    </location>
</feature>
<dbReference type="EMBL" id="JAKKPZ010000551">
    <property type="protein sequence ID" value="KAI1694092.1"/>
    <property type="molecule type" value="Genomic_DNA"/>
</dbReference>
<evidence type="ECO:0000313" key="2">
    <source>
        <dbReference type="EMBL" id="KAI1694092.1"/>
    </source>
</evidence>
<sequence length="287" mass="33585">MKIFFIALLLSALYEVLNAETEVSLAPTQGEKWLVPPSVAKQEEWARKVGVKRGTQYESIQTPLQPKKFEMTKEYLGTVEEDVPYYGNCFYHVFAYFLLGDENLYRELVLYVIAHAKEYEHIFENSTYKTSANYIKETKLEDDSNSPLTPEFYYLIVEMFQVHIYLFQTIQHKDPNAPMWVHLRHTKTTGDRPTAEHPTIAMRVVDGHTRIIKDIYKHPDIKVDADWLLFTAHFIVKFKEGGVEREKTFGTRFNTCKADLKTLQHFLCKIALTKSEWTPAIFNNEKR</sequence>
<dbReference type="AlphaFoldDB" id="A0AAD4QWN4"/>
<comment type="caution">
    <text evidence="2">The sequence shown here is derived from an EMBL/GenBank/DDBJ whole genome shotgun (WGS) entry which is preliminary data.</text>
</comment>
<feature type="signal peptide" evidence="1">
    <location>
        <begin position="1"/>
        <end position="19"/>
    </location>
</feature>
<reference evidence="2" key="1">
    <citation type="submission" date="2022-01" db="EMBL/GenBank/DDBJ databases">
        <title>Genome Sequence Resource for Two Populations of Ditylenchus destructor, the Migratory Endoparasitic Phytonematode.</title>
        <authorList>
            <person name="Zhang H."/>
            <person name="Lin R."/>
            <person name="Xie B."/>
        </authorList>
    </citation>
    <scope>NUCLEOTIDE SEQUENCE</scope>
    <source>
        <strain evidence="2">BazhouSP</strain>
    </source>
</reference>
<keyword evidence="3" id="KW-1185">Reference proteome</keyword>
<protein>
    <submittedName>
        <fullName evidence="2">Uncharacterized protein</fullName>
    </submittedName>
</protein>
<organism evidence="2 3">
    <name type="scientific">Ditylenchus destructor</name>
    <dbReference type="NCBI Taxonomy" id="166010"/>
    <lineage>
        <taxon>Eukaryota</taxon>
        <taxon>Metazoa</taxon>
        <taxon>Ecdysozoa</taxon>
        <taxon>Nematoda</taxon>
        <taxon>Chromadorea</taxon>
        <taxon>Rhabditida</taxon>
        <taxon>Tylenchina</taxon>
        <taxon>Tylenchomorpha</taxon>
        <taxon>Sphaerularioidea</taxon>
        <taxon>Anguinidae</taxon>
        <taxon>Anguininae</taxon>
        <taxon>Ditylenchus</taxon>
    </lineage>
</organism>
<gene>
    <name evidence="2" type="ORF">DdX_20300</name>
</gene>
<name>A0AAD4QWN4_9BILA</name>
<evidence type="ECO:0000256" key="1">
    <source>
        <dbReference type="SAM" id="SignalP"/>
    </source>
</evidence>
<dbReference type="Proteomes" id="UP001201812">
    <property type="component" value="Unassembled WGS sequence"/>
</dbReference>
<proteinExistence type="predicted"/>
<evidence type="ECO:0000313" key="3">
    <source>
        <dbReference type="Proteomes" id="UP001201812"/>
    </source>
</evidence>
<dbReference type="CDD" id="cd22744">
    <property type="entry name" value="OTU"/>
    <property type="match status" value="1"/>
</dbReference>